<evidence type="ECO:0008006" key="3">
    <source>
        <dbReference type="Google" id="ProtNLM"/>
    </source>
</evidence>
<evidence type="ECO:0000313" key="1">
    <source>
        <dbReference type="EMBL" id="CAG7623086.1"/>
    </source>
</evidence>
<dbReference type="InterPro" id="IPR006311">
    <property type="entry name" value="TAT_signal"/>
</dbReference>
<dbReference type="RefSeq" id="WP_218092264.1">
    <property type="nucleotide sequence ID" value="NZ_CAJVAS010000009.1"/>
</dbReference>
<gene>
    <name evidence="1" type="ORF">PAESOLCIP111_02479</name>
</gene>
<organism evidence="1 2">
    <name type="scientific">Paenibacillus solanacearum</name>
    <dbReference type="NCBI Taxonomy" id="2048548"/>
    <lineage>
        <taxon>Bacteria</taxon>
        <taxon>Bacillati</taxon>
        <taxon>Bacillota</taxon>
        <taxon>Bacilli</taxon>
        <taxon>Bacillales</taxon>
        <taxon>Paenibacillaceae</taxon>
        <taxon>Paenibacillus</taxon>
    </lineage>
</organism>
<dbReference type="AlphaFoldDB" id="A0A916K137"/>
<accession>A0A916K137</accession>
<evidence type="ECO:0000313" key="2">
    <source>
        <dbReference type="Proteomes" id="UP000693672"/>
    </source>
</evidence>
<reference evidence="1" key="1">
    <citation type="submission" date="2021-06" db="EMBL/GenBank/DDBJ databases">
        <authorList>
            <person name="Criscuolo A."/>
        </authorList>
    </citation>
    <scope>NUCLEOTIDE SEQUENCE</scope>
    <source>
        <strain evidence="1">CIP111600</strain>
    </source>
</reference>
<comment type="caution">
    <text evidence="1">The sequence shown here is derived from an EMBL/GenBank/DDBJ whole genome shotgun (WGS) entry which is preliminary data.</text>
</comment>
<dbReference type="EMBL" id="CAJVAS010000009">
    <property type="protein sequence ID" value="CAG7623086.1"/>
    <property type="molecule type" value="Genomic_DNA"/>
</dbReference>
<dbReference type="PROSITE" id="PS51318">
    <property type="entry name" value="TAT"/>
    <property type="match status" value="1"/>
</dbReference>
<keyword evidence="2" id="KW-1185">Reference proteome</keyword>
<name>A0A916K137_9BACL</name>
<proteinExistence type="predicted"/>
<dbReference type="Proteomes" id="UP000693672">
    <property type="component" value="Unassembled WGS sequence"/>
</dbReference>
<sequence>MERERDRKEPALLSRRTFFTGLGAAGIGLLAGSSLTGMGSAAAGQSVSEAVYGNTGDLPANCCIEYNVKDKGAKADYFLADGTVNPNPTNNALPFQQTFDAIEAGGAVYIPAGAYYMTGNVTVSGKHVALIAEGVRLFGGGTFLFDAPAGAAGTASNVTAGDFRLTTAVSAAAGDFLEIAGTIGHSLYTPSRYTATRLIAKVVAAAGGVVTLDRNILFNLTGVTVTRITRPYTLHVSEGLSLHSVGISVSRCIGGSVSVSMTGVRGSSSPGIAVSKCCDLRLQVQAADLLSTHTAVLLDSNNIRLDVTAARCGQTDGSSVKVIRANGIQNVAIDALCISSLTGDSTIYGSRNVRLHIDSIGSGRYNRETNVTGGNRLEAVQFSECSDVTVTGSLSEVDDQAIEFLSVERGVIQAKISTLPGCTEGAIVIKGKSKDVDIVNPVIRCWNPYGIKFEYVDGMQGYHRVIQPDIVNLNDTSNTGIFIRDAQAALDANVTVLGGVIQANTPFIVNPNHNKVTIKDTIIECKGGYGVQMNGDYGVVDNVTVTGTTNRAIVVNGANTTVSRVRSHSLVYIRSGVRPSFSIGNYRGNDVSQIYFDQGSWHIRASQGRYEALSAPAEYAWSAGDVLYNQAPIETGTSGSRYIVTGWICTVSGTPGVWSELRPPTGN</sequence>
<protein>
    <recommendedName>
        <fullName evidence="3">Pectate lyase superfamily protein domain-containing protein</fullName>
    </recommendedName>
</protein>